<sequence length="125" mass="13013">MLTEVLTSALVLIGAAFVLLGAVGLVRLPDLFTRLHGPTKATTLGVGAMVLGSMIYFNAQGEGVSLRDLAIVLFLFITAPVSAHMIAKAALKARERPPQAEPLSFPSPLAGEGAERSTDREAGEG</sequence>
<dbReference type="Proteomes" id="UP000323886">
    <property type="component" value="Unassembled WGS sequence"/>
</dbReference>
<keyword evidence="4" id="KW-1185">Reference proteome</keyword>
<dbReference type="GO" id="GO:0015385">
    <property type="term" value="F:sodium:proton antiporter activity"/>
    <property type="evidence" value="ECO:0007669"/>
    <property type="project" value="TreeGrafter"/>
</dbReference>
<dbReference type="AlphaFoldDB" id="A0A5M6HQJ0"/>
<keyword evidence="2" id="KW-1133">Transmembrane helix</keyword>
<evidence type="ECO:0000313" key="3">
    <source>
        <dbReference type="EMBL" id="KAA5598111.1"/>
    </source>
</evidence>
<feature type="transmembrane region" description="Helical" evidence="2">
    <location>
        <begin position="69"/>
        <end position="87"/>
    </location>
</feature>
<accession>A0A5M6HQJ0</accession>
<dbReference type="NCBIfam" id="TIGR01300">
    <property type="entry name" value="CPA3_mnhG_phaG"/>
    <property type="match status" value="1"/>
</dbReference>
<evidence type="ECO:0000313" key="4">
    <source>
        <dbReference type="Proteomes" id="UP000323886"/>
    </source>
</evidence>
<dbReference type="InterPro" id="IPR005133">
    <property type="entry name" value="PhaG_MnhG_YufB"/>
</dbReference>
<keyword evidence="2" id="KW-0812">Transmembrane</keyword>
<dbReference type="EMBL" id="VWPL01000032">
    <property type="protein sequence ID" value="KAA5598111.1"/>
    <property type="molecule type" value="Genomic_DNA"/>
</dbReference>
<dbReference type="PANTHER" id="PTHR34703:SF1">
    <property type="entry name" value="ANTIPORTER SUBUNIT MNHG2-RELATED"/>
    <property type="match status" value="1"/>
</dbReference>
<dbReference type="RefSeq" id="WP_150098445.1">
    <property type="nucleotide sequence ID" value="NZ_VWPL01000032.1"/>
</dbReference>
<dbReference type="OrthoDB" id="4427992at2"/>
<gene>
    <name evidence="3" type="ORF">F1193_14140</name>
</gene>
<proteinExistence type="predicted"/>
<dbReference type="NCBIfam" id="NF009314">
    <property type="entry name" value="PRK12674.1-2"/>
    <property type="match status" value="1"/>
</dbReference>
<name>A0A5M6HQJ0_9HYPH</name>
<feature type="compositionally biased region" description="Basic and acidic residues" evidence="1">
    <location>
        <begin position="113"/>
        <end position="125"/>
    </location>
</feature>
<dbReference type="PANTHER" id="PTHR34703">
    <property type="entry name" value="ANTIPORTER SUBUNIT MNHG2-RELATED"/>
    <property type="match status" value="1"/>
</dbReference>
<dbReference type="NCBIfam" id="NF009316">
    <property type="entry name" value="PRK12674.1-5"/>
    <property type="match status" value="1"/>
</dbReference>
<protein>
    <submittedName>
        <fullName evidence="3">Na+/H+ antiporter subunit G</fullName>
    </submittedName>
</protein>
<keyword evidence="2" id="KW-0472">Membrane</keyword>
<evidence type="ECO:0000256" key="1">
    <source>
        <dbReference type="SAM" id="MobiDB-lite"/>
    </source>
</evidence>
<feature type="transmembrane region" description="Helical" evidence="2">
    <location>
        <begin position="38"/>
        <end position="57"/>
    </location>
</feature>
<dbReference type="Pfam" id="PF03334">
    <property type="entry name" value="PhaG_MnhG_YufB"/>
    <property type="match status" value="1"/>
</dbReference>
<evidence type="ECO:0000256" key="2">
    <source>
        <dbReference type="SAM" id="Phobius"/>
    </source>
</evidence>
<feature type="transmembrane region" description="Helical" evidence="2">
    <location>
        <begin position="6"/>
        <end position="26"/>
    </location>
</feature>
<organism evidence="3 4">
    <name type="scientific">Blastochloris sulfoviridis</name>
    <dbReference type="NCBI Taxonomy" id="50712"/>
    <lineage>
        <taxon>Bacteria</taxon>
        <taxon>Pseudomonadati</taxon>
        <taxon>Pseudomonadota</taxon>
        <taxon>Alphaproteobacteria</taxon>
        <taxon>Hyphomicrobiales</taxon>
        <taxon>Blastochloridaceae</taxon>
        <taxon>Blastochloris</taxon>
    </lineage>
</organism>
<reference evidence="3 4" key="1">
    <citation type="submission" date="2019-09" db="EMBL/GenBank/DDBJ databases">
        <title>Draft Whole-Genome sequence of Blastochloris sulfoviridis DSM 729.</title>
        <authorList>
            <person name="Meyer T.E."/>
            <person name="Kyndt J.A."/>
        </authorList>
    </citation>
    <scope>NUCLEOTIDE SEQUENCE [LARGE SCALE GENOMIC DNA]</scope>
    <source>
        <strain evidence="3 4">DSM 729</strain>
    </source>
</reference>
<feature type="region of interest" description="Disordered" evidence="1">
    <location>
        <begin position="94"/>
        <end position="125"/>
    </location>
</feature>
<comment type="caution">
    <text evidence="3">The sequence shown here is derived from an EMBL/GenBank/DDBJ whole genome shotgun (WGS) entry which is preliminary data.</text>
</comment>